<comment type="caution">
    <text evidence="1">The sequence shown here is derived from an EMBL/GenBank/DDBJ whole genome shotgun (WGS) entry which is preliminary data.</text>
</comment>
<dbReference type="AlphaFoldDB" id="A0A8K0WH08"/>
<proteinExistence type="predicted"/>
<sequence>MALQLAWNLDHTSSSAVQVAKGLLHAATTDNVQPLAIMACEQFGNTLAASRDTLRKIEHCVVPTPQPAMLNFLKCTVGYSKNDCASYLGQSLAGLHFLTLAATLVTWKDQFKAVEALHDMVNSTATDKTLVPTVRQVKDLLARIEPRCQRSGFAEEVAGWQMLLDRSLTLRKTPVRSKFDTWSAPSPQNLGSLVNALRQLSRVGNADITRITIQTSKCAAWTIAFVKWSLGCPPSVVYGNTIVPSLEQADSKVTVIIPNNETPDTAFVVQIYSSIHSPTLLVSPGWKEPAVGMISLQCYGQSLLHEYGFDSGVMGAAFREAIPYCLCLAMAKLSTSFRSAKTDQSHTTVFGIIRELLQQRGNLIRQTAQSKDSTAAQRLSPFRGRNAVYKTYQALFGRRLDPLLDDNEFHIFNLPHTAVIQQECQCSGCDVQPSRCFNGTCDTIDFYRKLAAITVDVLVVSLFDYPDLQICNDSTQDLWQDSRLHKDMVRLLLDPKADGVGVSDLLDRAMRLSGHNLKRLNEEDWVISSAKGQAVWPAIYETQSHIYKGYLSLLCHPGLLIHHGETYDMAIRSPGGMCLSPPRFFPEQVQKPCNLCPDLDLKWMASRGEHSLHISLGVMSGPRSWLVMGLSPYAAFRTLAKALITTLIFC</sequence>
<name>A0A8K0WH08_9HYPO</name>
<dbReference type="Proteomes" id="UP000813427">
    <property type="component" value="Unassembled WGS sequence"/>
</dbReference>
<dbReference type="EMBL" id="JAGPXF010000002">
    <property type="protein sequence ID" value="KAH7257945.1"/>
    <property type="molecule type" value="Genomic_DNA"/>
</dbReference>
<evidence type="ECO:0000313" key="1">
    <source>
        <dbReference type="EMBL" id="KAH7257945.1"/>
    </source>
</evidence>
<accession>A0A8K0WH08</accession>
<organism evidence="1 2">
    <name type="scientific">Fusarium tricinctum</name>
    <dbReference type="NCBI Taxonomy" id="61284"/>
    <lineage>
        <taxon>Eukaryota</taxon>
        <taxon>Fungi</taxon>
        <taxon>Dikarya</taxon>
        <taxon>Ascomycota</taxon>
        <taxon>Pezizomycotina</taxon>
        <taxon>Sordariomycetes</taxon>
        <taxon>Hypocreomycetidae</taxon>
        <taxon>Hypocreales</taxon>
        <taxon>Nectriaceae</taxon>
        <taxon>Fusarium</taxon>
        <taxon>Fusarium tricinctum species complex</taxon>
    </lineage>
</organism>
<evidence type="ECO:0000313" key="2">
    <source>
        <dbReference type="Proteomes" id="UP000813427"/>
    </source>
</evidence>
<keyword evidence="2" id="KW-1185">Reference proteome</keyword>
<dbReference type="OrthoDB" id="5311240at2759"/>
<protein>
    <submittedName>
        <fullName evidence="1">Uncharacterized protein</fullName>
    </submittedName>
</protein>
<gene>
    <name evidence="1" type="ORF">BKA59DRAFT_523359</name>
</gene>
<reference evidence="1" key="1">
    <citation type="journal article" date="2021" name="Nat. Commun.">
        <title>Genetic determinants of endophytism in the Arabidopsis root mycobiome.</title>
        <authorList>
            <person name="Mesny F."/>
            <person name="Miyauchi S."/>
            <person name="Thiergart T."/>
            <person name="Pickel B."/>
            <person name="Atanasova L."/>
            <person name="Karlsson M."/>
            <person name="Huettel B."/>
            <person name="Barry K.W."/>
            <person name="Haridas S."/>
            <person name="Chen C."/>
            <person name="Bauer D."/>
            <person name="Andreopoulos W."/>
            <person name="Pangilinan J."/>
            <person name="LaButti K."/>
            <person name="Riley R."/>
            <person name="Lipzen A."/>
            <person name="Clum A."/>
            <person name="Drula E."/>
            <person name="Henrissat B."/>
            <person name="Kohler A."/>
            <person name="Grigoriev I.V."/>
            <person name="Martin F.M."/>
            <person name="Hacquard S."/>
        </authorList>
    </citation>
    <scope>NUCLEOTIDE SEQUENCE</scope>
    <source>
        <strain evidence="1">MPI-SDFR-AT-0068</strain>
    </source>
</reference>